<evidence type="ECO:0000313" key="8">
    <source>
        <dbReference type="EMBL" id="RAQ28275.1"/>
    </source>
</evidence>
<comment type="pathway">
    <text evidence="6">Carbohydrate degradation; L-rhamnose degradation; glycerone phosphate from L-rhamnose: step 1/3.</text>
</comment>
<dbReference type="EC" id="5.3.1.14" evidence="6 7"/>
<dbReference type="Pfam" id="PF06134">
    <property type="entry name" value="RhaA"/>
    <property type="match status" value="1"/>
</dbReference>
<dbReference type="EMBL" id="QLYR01000006">
    <property type="protein sequence ID" value="RAQ28275.1"/>
    <property type="molecule type" value="Genomic_DNA"/>
</dbReference>
<dbReference type="PANTHER" id="PTHR30268">
    <property type="entry name" value="L-RHAMNOSE ISOMERASE"/>
    <property type="match status" value="1"/>
</dbReference>
<comment type="catalytic activity">
    <reaction evidence="6">
        <text>L-rhamnopyranose = L-rhamnulose</text>
        <dbReference type="Rhea" id="RHEA:23160"/>
        <dbReference type="ChEBI" id="CHEBI:17897"/>
        <dbReference type="ChEBI" id="CHEBI:62346"/>
        <dbReference type="EC" id="5.3.1.14"/>
    </reaction>
</comment>
<evidence type="ECO:0000256" key="2">
    <source>
        <dbReference type="ARBA" id="ARBA00022723"/>
    </source>
</evidence>
<dbReference type="Gene3D" id="3.20.20.150">
    <property type="entry name" value="Divalent-metal-dependent TIM barrel enzymes"/>
    <property type="match status" value="1"/>
</dbReference>
<evidence type="ECO:0000256" key="1">
    <source>
        <dbReference type="ARBA" id="ARBA00022490"/>
    </source>
</evidence>
<keyword evidence="5 6" id="KW-0684">Rhamnose metabolism</keyword>
<evidence type="ECO:0000256" key="5">
    <source>
        <dbReference type="ARBA" id="ARBA00023308"/>
    </source>
</evidence>
<dbReference type="GO" id="GO:0019301">
    <property type="term" value="P:rhamnose catabolic process"/>
    <property type="evidence" value="ECO:0007669"/>
    <property type="project" value="UniProtKB-UniRule"/>
</dbReference>
<comment type="caution">
    <text evidence="8">The sequence shown here is derived from an EMBL/GenBank/DDBJ whole genome shotgun (WGS) entry which is preliminary data.</text>
</comment>
<dbReference type="GO" id="GO:0005737">
    <property type="term" value="C:cytoplasm"/>
    <property type="evidence" value="ECO:0007669"/>
    <property type="project" value="UniProtKB-SubCell"/>
</dbReference>
<keyword evidence="9" id="KW-1185">Reference proteome</keyword>
<proteinExistence type="inferred from homology"/>
<accession>A0A328UB10</accession>
<feature type="binding site" evidence="6">
    <location>
        <position position="256"/>
    </location>
    <ligand>
        <name>Mn(2+)</name>
        <dbReference type="ChEBI" id="CHEBI:29035"/>
    </ligand>
</feature>
<dbReference type="GO" id="GO:0030145">
    <property type="term" value="F:manganese ion binding"/>
    <property type="evidence" value="ECO:0007669"/>
    <property type="project" value="UniProtKB-UniRule"/>
</dbReference>
<keyword evidence="4 6" id="KW-0413">Isomerase</keyword>
<evidence type="ECO:0000256" key="6">
    <source>
        <dbReference type="HAMAP-Rule" id="MF_00541"/>
    </source>
</evidence>
<comment type="cofactor">
    <cofactor evidence="6">
        <name>Mn(2+)</name>
        <dbReference type="ChEBI" id="CHEBI:29035"/>
    </cofactor>
    <text evidence="6">Binds 1 Mn(2+) ion per subunit.</text>
</comment>
<dbReference type="NCBIfam" id="TIGR01748">
    <property type="entry name" value="rhaA"/>
    <property type="match status" value="1"/>
</dbReference>
<dbReference type="PANTHER" id="PTHR30268:SF0">
    <property type="entry name" value="L-RHAMNOSE ISOMERASE"/>
    <property type="match status" value="1"/>
</dbReference>
<evidence type="ECO:0000256" key="4">
    <source>
        <dbReference type="ARBA" id="ARBA00023235"/>
    </source>
</evidence>
<evidence type="ECO:0000256" key="3">
    <source>
        <dbReference type="ARBA" id="ARBA00023211"/>
    </source>
</evidence>
<dbReference type="InterPro" id="IPR009308">
    <property type="entry name" value="Rhamnose_isomerase"/>
</dbReference>
<feature type="binding site" evidence="6">
    <location>
        <position position="290"/>
    </location>
    <ligand>
        <name>Mn(2+)</name>
        <dbReference type="ChEBI" id="CHEBI:29035"/>
    </ligand>
</feature>
<dbReference type="Proteomes" id="UP000249377">
    <property type="component" value="Unassembled WGS sequence"/>
</dbReference>
<comment type="subcellular location">
    <subcellularLocation>
        <location evidence="6">Cytoplasm</location>
    </subcellularLocation>
</comment>
<dbReference type="InterPro" id="IPR050337">
    <property type="entry name" value="L-rhamnose_isomerase"/>
</dbReference>
<sequence length="413" mass="47040">MTRYESAKETYAAIGVDTEAALKKLQNVSVSMHCWQGDDVRGFEDVELSGGIQATGNYPGRARTPEELMADIDKALSLIPGKHRINLHACYAITDGESVPKNKLEPKHFAKWVEFAKERGLGLDFNPTLFSDPMVVDNLTLSSPKEEVRQFWVEHCKACRKIAEYFAKELGTPCLVNIWIPDGFKDIPADRKGPRELLKKSLDEIYSVHYDKKYVLDAVESKVFGIGVESCTVGSHEFYMNYAARNDLMCLLDSGHFHPTEMISDKIPTMLVFFDKVALHVSRPVRWDSDHVVIFDDELREISKEIVRCDALDRVVIGLDFFDASINRISAWVVGMRSMMKGLLYALLMPSADMKKMQDEANFTELMVVSEGMKTYPFGDVWDEFCARNNVPQKQEWFKDVKDYEKNVLSARD</sequence>
<dbReference type="InterPro" id="IPR036237">
    <property type="entry name" value="Xyl_isomerase-like_sf"/>
</dbReference>
<keyword evidence="2 6" id="KW-0479">Metal-binding</keyword>
<dbReference type="AlphaFoldDB" id="A0A328UB10"/>
<dbReference type="HAMAP" id="MF_00541">
    <property type="entry name" value="RhaA"/>
    <property type="match status" value="1"/>
</dbReference>
<comment type="function">
    <text evidence="6">Catalyzes the interconversion of L-rhamnose and L-rhamnulose.</text>
</comment>
<dbReference type="UniPathway" id="UPA00541">
    <property type="reaction ID" value="UER00601"/>
</dbReference>
<evidence type="ECO:0000256" key="7">
    <source>
        <dbReference type="NCBIfam" id="TIGR01748"/>
    </source>
</evidence>
<keyword evidence="1 6" id="KW-0963">Cytoplasm</keyword>
<feature type="binding site" evidence="6">
    <location>
        <position position="288"/>
    </location>
    <ligand>
        <name>Mn(2+)</name>
        <dbReference type="ChEBI" id="CHEBI:29035"/>
    </ligand>
</feature>
<evidence type="ECO:0000313" key="9">
    <source>
        <dbReference type="Proteomes" id="UP000249377"/>
    </source>
</evidence>
<name>A0A328UB10_9FIRM</name>
<dbReference type="SUPFAM" id="SSF51658">
    <property type="entry name" value="Xylose isomerase-like"/>
    <property type="match status" value="1"/>
</dbReference>
<dbReference type="GO" id="GO:0008740">
    <property type="term" value="F:L-rhamnose isomerase activity"/>
    <property type="evidence" value="ECO:0007669"/>
    <property type="project" value="UniProtKB-UniRule"/>
</dbReference>
<reference evidence="8 9" key="1">
    <citation type="submission" date="2018-06" db="EMBL/GenBank/DDBJ databases">
        <title>Noncontiguous genome sequence of Ruminococcaceae bacterium ASD2818.</title>
        <authorList>
            <person name="Chaplin A.V."/>
            <person name="Sokolova S.R."/>
            <person name="Kochetkova T.O."/>
            <person name="Goltsov A.Y."/>
            <person name="Trofimov D.Y."/>
            <person name="Efimov B.A."/>
        </authorList>
    </citation>
    <scope>NUCLEOTIDE SEQUENCE [LARGE SCALE GENOMIC DNA]</scope>
    <source>
        <strain evidence="8 9">ASD2818</strain>
    </source>
</reference>
<gene>
    <name evidence="6" type="primary">rhaA</name>
    <name evidence="8" type="ORF">DPQ25_09740</name>
</gene>
<comment type="similarity">
    <text evidence="6">Belongs to the rhamnose isomerase family.</text>
</comment>
<protein>
    <recommendedName>
        <fullName evidence="6 7">L-rhamnose isomerase</fullName>
        <ecNumber evidence="6 7">5.3.1.14</ecNumber>
    </recommendedName>
</protein>
<dbReference type="RefSeq" id="WP_112332987.1">
    <property type="nucleotide sequence ID" value="NZ_JADPHD010000016.1"/>
</dbReference>
<dbReference type="GO" id="GO:0019324">
    <property type="term" value="P:L-lyxose metabolic process"/>
    <property type="evidence" value="ECO:0007669"/>
    <property type="project" value="TreeGrafter"/>
</dbReference>
<organism evidence="8 9">
    <name type="scientific">Hydrogeniiclostridium mannosilyticum</name>
    <dbReference type="NCBI Taxonomy" id="2764322"/>
    <lineage>
        <taxon>Bacteria</taxon>
        <taxon>Bacillati</taxon>
        <taxon>Bacillota</taxon>
        <taxon>Clostridia</taxon>
        <taxon>Eubacteriales</taxon>
        <taxon>Acutalibacteraceae</taxon>
        <taxon>Hydrogeniiclostridium</taxon>
    </lineage>
</organism>
<dbReference type="NCBIfam" id="NF002203">
    <property type="entry name" value="PRK01076.1"/>
    <property type="match status" value="1"/>
</dbReference>
<keyword evidence="3 6" id="KW-0464">Manganese</keyword>